<dbReference type="FunFam" id="2.160.20.10:FF:000028">
    <property type="entry name" value="Polygalacturonase QRT2"/>
    <property type="match status" value="1"/>
</dbReference>
<evidence type="ECO:0000256" key="8">
    <source>
        <dbReference type="ARBA" id="ARBA00023295"/>
    </source>
</evidence>
<keyword evidence="5" id="KW-0964">Secreted</keyword>
<dbReference type="EC" id="3.2.1.15" evidence="3"/>
<evidence type="ECO:0000313" key="14">
    <source>
        <dbReference type="Proteomes" id="UP000257109"/>
    </source>
</evidence>
<sequence length="499" mass="55310">MSPQSVSLSLFITMFVSFGVCFGSFLEDTYHLTNYQRYSMKPNNEHFGIMARAHGSTPSTRSQRRINVDDYGAKSNDGRDDTEAFEKAWNEACSTGGVLVVPHEKIYHLKPIIFSGPCLPNTAFTVYGTIKAWPKLSAYIKDRRLWIMFHNVMNLRVNGGGTINGNGRKWWNNSCKRNESLPCKPAPTAVTFYGCNNLRVANLRFKNAQQMHVRFQKCNNVTASNMIVRAPGNSPNTDGIHVTETQNIIISNSIIGTGDDCISIVSGSQNVRVTDVTCGPGHGISIGSLGAGNSEARVSNVLVNRATIKGTTNGVRIKTWQGGSGYAKNIKFVNIAMRNVTNPIIVDQNYCDQDKPCYEKVISKSLNLQKTEIDSAVQLSNIVYQNIGGTSASEVAIKFDCSKTLPCKEIYLQDVNLTPEEGDDRTIATCENVKYVQRGKFFPPCSLLDERRKNVNSEAYMIENNGIPAAAKGVTLTETLRKNYDDKKLKDLKVNNYLF</sequence>
<feature type="non-terminal residue" evidence="13">
    <location>
        <position position="1"/>
    </location>
</feature>
<comment type="caution">
    <text evidence="13">The sequence shown here is derived from an EMBL/GenBank/DDBJ whole genome shotgun (WGS) entry which is preliminary data.</text>
</comment>
<reference evidence="13" key="1">
    <citation type="submission" date="2018-05" db="EMBL/GenBank/DDBJ databases">
        <title>Draft genome of Mucuna pruriens seed.</title>
        <authorList>
            <person name="Nnadi N.E."/>
            <person name="Vos R."/>
            <person name="Hasami M.H."/>
            <person name="Devisetty U.K."/>
            <person name="Aguiy J.C."/>
        </authorList>
    </citation>
    <scope>NUCLEOTIDE SEQUENCE [LARGE SCALE GENOMIC DNA]</scope>
    <source>
        <strain evidence="13">JCA_2017</strain>
    </source>
</reference>
<comment type="catalytic activity">
    <reaction evidence="10">
        <text>(1,4-alpha-D-galacturonosyl)n+m + H2O = (1,4-alpha-D-galacturonosyl)n + (1,4-alpha-D-galacturonosyl)m.</text>
        <dbReference type="EC" id="3.2.1.15"/>
    </reaction>
</comment>
<dbReference type="GO" id="GO:0004650">
    <property type="term" value="F:polygalacturonase activity"/>
    <property type="evidence" value="ECO:0007669"/>
    <property type="project" value="UniProtKB-EC"/>
</dbReference>
<dbReference type="PANTHER" id="PTHR31375">
    <property type="match status" value="1"/>
</dbReference>
<dbReference type="Proteomes" id="UP000257109">
    <property type="component" value="Unassembled WGS sequence"/>
</dbReference>
<protein>
    <recommendedName>
        <fullName evidence="3">endo-polygalacturonase</fullName>
        <ecNumber evidence="3">3.2.1.15</ecNumber>
    </recommendedName>
</protein>
<name>A0A371GMA0_MUCPR</name>
<dbReference type="SUPFAM" id="SSF51126">
    <property type="entry name" value="Pectin lyase-like"/>
    <property type="match status" value="1"/>
</dbReference>
<dbReference type="Gene3D" id="2.160.20.10">
    <property type="entry name" value="Single-stranded right-handed beta-helix, Pectin lyase-like"/>
    <property type="match status" value="1"/>
</dbReference>
<evidence type="ECO:0000256" key="4">
    <source>
        <dbReference type="ARBA" id="ARBA00022512"/>
    </source>
</evidence>
<dbReference type="InterPro" id="IPR006626">
    <property type="entry name" value="PbH1"/>
</dbReference>
<keyword evidence="8 12" id="KW-0326">Glycosidase</keyword>
<dbReference type="InterPro" id="IPR000743">
    <property type="entry name" value="Glyco_hydro_28"/>
</dbReference>
<keyword evidence="6" id="KW-0732">Signal</keyword>
<proteinExistence type="inferred from homology"/>
<keyword evidence="7 12" id="KW-0378">Hydrolase</keyword>
<dbReference type="STRING" id="157652.A0A371GMA0"/>
<feature type="active site" evidence="11">
    <location>
        <position position="282"/>
    </location>
</feature>
<dbReference type="GO" id="GO:0009901">
    <property type="term" value="P:anther dehiscence"/>
    <property type="evidence" value="ECO:0007669"/>
    <property type="project" value="UniProtKB-ARBA"/>
</dbReference>
<evidence type="ECO:0000256" key="7">
    <source>
        <dbReference type="ARBA" id="ARBA00022801"/>
    </source>
</evidence>
<keyword evidence="9" id="KW-0961">Cell wall biogenesis/degradation</keyword>
<keyword evidence="4" id="KW-0134">Cell wall</keyword>
<dbReference type="InterPro" id="IPR011050">
    <property type="entry name" value="Pectin_lyase_fold/virulence"/>
</dbReference>
<accession>A0A371GMA0</accession>
<evidence type="ECO:0000256" key="2">
    <source>
        <dbReference type="ARBA" id="ARBA00008834"/>
    </source>
</evidence>
<dbReference type="Pfam" id="PF00295">
    <property type="entry name" value="Glyco_hydro_28"/>
    <property type="match status" value="1"/>
</dbReference>
<dbReference type="OrthoDB" id="187139at2759"/>
<dbReference type="GO" id="GO:0005975">
    <property type="term" value="P:carbohydrate metabolic process"/>
    <property type="evidence" value="ECO:0007669"/>
    <property type="project" value="InterPro"/>
</dbReference>
<evidence type="ECO:0000313" key="13">
    <source>
        <dbReference type="EMBL" id="RDX91646.1"/>
    </source>
</evidence>
<evidence type="ECO:0000256" key="6">
    <source>
        <dbReference type="ARBA" id="ARBA00022729"/>
    </source>
</evidence>
<evidence type="ECO:0000256" key="9">
    <source>
        <dbReference type="ARBA" id="ARBA00023316"/>
    </source>
</evidence>
<dbReference type="AlphaFoldDB" id="A0A371GMA0"/>
<dbReference type="InterPro" id="IPR012334">
    <property type="entry name" value="Pectin_lyas_fold"/>
</dbReference>
<dbReference type="EMBL" id="QJKJ01005066">
    <property type="protein sequence ID" value="RDX91646.1"/>
    <property type="molecule type" value="Genomic_DNA"/>
</dbReference>
<evidence type="ECO:0000256" key="1">
    <source>
        <dbReference type="ARBA" id="ARBA00004191"/>
    </source>
</evidence>
<dbReference type="PROSITE" id="PS00502">
    <property type="entry name" value="POLYGALACTURONASE"/>
    <property type="match status" value="1"/>
</dbReference>
<evidence type="ECO:0000256" key="11">
    <source>
        <dbReference type="PROSITE-ProRule" id="PRU10052"/>
    </source>
</evidence>
<organism evidence="13 14">
    <name type="scientific">Mucuna pruriens</name>
    <name type="common">Velvet bean</name>
    <name type="synonym">Dolichos pruriens</name>
    <dbReference type="NCBI Taxonomy" id="157652"/>
    <lineage>
        <taxon>Eukaryota</taxon>
        <taxon>Viridiplantae</taxon>
        <taxon>Streptophyta</taxon>
        <taxon>Embryophyta</taxon>
        <taxon>Tracheophyta</taxon>
        <taxon>Spermatophyta</taxon>
        <taxon>Magnoliopsida</taxon>
        <taxon>eudicotyledons</taxon>
        <taxon>Gunneridae</taxon>
        <taxon>Pentapetalae</taxon>
        <taxon>rosids</taxon>
        <taxon>fabids</taxon>
        <taxon>Fabales</taxon>
        <taxon>Fabaceae</taxon>
        <taxon>Papilionoideae</taxon>
        <taxon>50 kb inversion clade</taxon>
        <taxon>NPAAA clade</taxon>
        <taxon>indigoferoid/millettioid clade</taxon>
        <taxon>Phaseoleae</taxon>
        <taxon>Mucuna</taxon>
    </lineage>
</organism>
<evidence type="ECO:0000256" key="12">
    <source>
        <dbReference type="RuleBase" id="RU361169"/>
    </source>
</evidence>
<comment type="subcellular location">
    <subcellularLocation>
        <location evidence="1">Secreted</location>
        <location evidence="1">Cell wall</location>
    </subcellularLocation>
</comment>
<keyword evidence="14" id="KW-1185">Reference proteome</keyword>
<dbReference type="GO" id="GO:0010047">
    <property type="term" value="P:fruit dehiscence"/>
    <property type="evidence" value="ECO:0007669"/>
    <property type="project" value="UniProtKB-ARBA"/>
</dbReference>
<comment type="similarity">
    <text evidence="2 12">Belongs to the glycosyl hydrolase 28 family.</text>
</comment>
<evidence type="ECO:0000256" key="10">
    <source>
        <dbReference type="ARBA" id="ARBA00034074"/>
    </source>
</evidence>
<dbReference type="SMART" id="SM00710">
    <property type="entry name" value="PbH1"/>
    <property type="match status" value="5"/>
</dbReference>
<gene>
    <name evidence="13" type="ORF">CR513_26341</name>
</gene>
<evidence type="ECO:0000256" key="5">
    <source>
        <dbReference type="ARBA" id="ARBA00022525"/>
    </source>
</evidence>
<dbReference type="GO" id="GO:0009830">
    <property type="term" value="P:cell wall modification involved in abscission"/>
    <property type="evidence" value="ECO:0007669"/>
    <property type="project" value="UniProtKB-ARBA"/>
</dbReference>
<evidence type="ECO:0000256" key="3">
    <source>
        <dbReference type="ARBA" id="ARBA00012736"/>
    </source>
</evidence>